<name>A0A7U4LNE1_CLOSG</name>
<dbReference type="EMBL" id="CP009225">
    <property type="protein sequence ID" value="AKC63174.1"/>
    <property type="molecule type" value="Genomic_DNA"/>
</dbReference>
<reference evidence="1 2" key="1">
    <citation type="journal article" date="2015" name="PLoS ONE">
        <title>A universal mariner transposon system for forward genetic studies in the genus clostridium.</title>
        <authorList>
            <person name="Zhang Y."/>
            <person name="Grosse-Honebrink A."/>
            <person name="Minton N.P."/>
        </authorList>
    </citation>
    <scope>NUCLEOTIDE SEQUENCE [LARGE SCALE GENOMIC DNA]</scope>
    <source>
        <strain evidence="1 2">NCIMB 10696</strain>
    </source>
</reference>
<dbReference type="KEGG" id="cld:CLSPO_c24540"/>
<proteinExistence type="predicted"/>
<organism evidence="1 2">
    <name type="scientific">Clostridium sporogenes</name>
    <dbReference type="NCBI Taxonomy" id="1509"/>
    <lineage>
        <taxon>Bacteria</taxon>
        <taxon>Bacillati</taxon>
        <taxon>Bacillota</taxon>
        <taxon>Clostridia</taxon>
        <taxon>Eubacteriales</taxon>
        <taxon>Clostridiaceae</taxon>
        <taxon>Clostridium</taxon>
    </lineage>
</organism>
<evidence type="ECO:0000313" key="1">
    <source>
        <dbReference type="EMBL" id="AKC63174.1"/>
    </source>
</evidence>
<dbReference type="RefSeq" id="WP_012099377.1">
    <property type="nucleotide sequence ID" value="NZ_MRAC01000009.1"/>
</dbReference>
<sequence>MERTIIGIDLAKENDKTGYIKNNKEASNINNSLTLTELNYCFNSAIKEGSKYIGVLIQIQDNKSNELIINKTESFAEKQEYYNKIYDENLNHKHAKKIKILNFGHSNCFKKLEEIIK</sequence>
<protein>
    <submittedName>
        <fullName evidence="1">Uncharacterized protein</fullName>
    </submittedName>
</protein>
<gene>
    <name evidence="1" type="ORF">CLSPO_c24540</name>
</gene>
<evidence type="ECO:0000313" key="2">
    <source>
        <dbReference type="Proteomes" id="UP000033052"/>
    </source>
</evidence>
<accession>A0A7U4LNE1</accession>
<dbReference type="Proteomes" id="UP000033052">
    <property type="component" value="Chromosome"/>
</dbReference>
<dbReference type="AlphaFoldDB" id="A0A7U4LNE1"/>